<dbReference type="InterPro" id="IPR044817">
    <property type="entry name" value="SBP-like"/>
</dbReference>
<sequence>MEWEYKIPSWDLAELEQNAESNPGGIVEPLCSHGGQANGVNCSVDLKLGGSDNPESPEKWKDQRKMMMVSVSSSSPLKRARAPSTAGQNVSCSVDGCKFDLSHCREYHRRHKVCEAHSKTPIVMVGGVEQRFCQQCSRFHLLAEFDEVKRSCRKRLDGHNRRRRKPQPDSISSTSLFPVPQGSDLHALSSFYFPLSPIEELISDPIKGFNLLAGGRFSTYAPMSQTHSSNPNWSAAVKNEENAVHFNNSQQHIAGSFSPNYAPGKQFAFLQEGKVCLDRTATEPSMRQPFLKIFCSAESSSSSSNIKMFSGGLTQALDSDCALSLLSSPTQTSSIHVGHMLPANRVPMCQPLVSSFPYSGNDRFAGSQALRGVPPTASSCSGVKDEQTGGVVVSDADGLPFQGMFHIGGEESPDGVLESLPFSWQ</sequence>
<dbReference type="PANTHER" id="PTHR31251:SF208">
    <property type="entry name" value="SQUAMOSA PROMOTER-BINDING-LIKE PROTEIN 18"/>
    <property type="match status" value="1"/>
</dbReference>
<dbReference type="SUPFAM" id="SSF103612">
    <property type="entry name" value="SBT domain"/>
    <property type="match status" value="1"/>
</dbReference>
<dbReference type="GO" id="GO:0008270">
    <property type="term" value="F:zinc ion binding"/>
    <property type="evidence" value="ECO:0007669"/>
    <property type="project" value="UniProtKB-KW"/>
</dbReference>
<dbReference type="EMBL" id="JACMSC010000016">
    <property type="protein sequence ID" value="KAG6480874.1"/>
    <property type="molecule type" value="Genomic_DNA"/>
</dbReference>
<evidence type="ECO:0000256" key="3">
    <source>
        <dbReference type="ARBA" id="ARBA00022771"/>
    </source>
</evidence>
<proteinExistence type="predicted"/>
<evidence type="ECO:0000256" key="9">
    <source>
        <dbReference type="PROSITE-ProRule" id="PRU00470"/>
    </source>
</evidence>
<comment type="subcellular location">
    <subcellularLocation>
        <location evidence="1">Nucleus</location>
    </subcellularLocation>
</comment>
<dbReference type="InterPro" id="IPR036893">
    <property type="entry name" value="SBP_sf"/>
</dbReference>
<evidence type="ECO:0000259" key="11">
    <source>
        <dbReference type="PROSITE" id="PS51141"/>
    </source>
</evidence>
<evidence type="ECO:0000256" key="7">
    <source>
        <dbReference type="ARBA" id="ARBA00023163"/>
    </source>
</evidence>
<reference evidence="12 13" key="1">
    <citation type="submission" date="2020-08" db="EMBL/GenBank/DDBJ databases">
        <title>Plant Genome Project.</title>
        <authorList>
            <person name="Zhang R.-G."/>
        </authorList>
    </citation>
    <scope>NUCLEOTIDE SEQUENCE [LARGE SCALE GENOMIC DNA]</scope>
    <source>
        <tissue evidence="12">Rhizome</tissue>
    </source>
</reference>
<evidence type="ECO:0000256" key="2">
    <source>
        <dbReference type="ARBA" id="ARBA00022723"/>
    </source>
</evidence>
<dbReference type="PROSITE" id="PS51141">
    <property type="entry name" value="ZF_SBP"/>
    <property type="match status" value="1"/>
</dbReference>
<evidence type="ECO:0000256" key="1">
    <source>
        <dbReference type="ARBA" id="ARBA00004123"/>
    </source>
</evidence>
<dbReference type="InterPro" id="IPR004333">
    <property type="entry name" value="SBP_dom"/>
</dbReference>
<keyword evidence="4" id="KW-0862">Zinc</keyword>
<dbReference type="Gene3D" id="4.10.1100.10">
    <property type="entry name" value="Transcription factor, SBP-box domain"/>
    <property type="match status" value="1"/>
</dbReference>
<evidence type="ECO:0000256" key="10">
    <source>
        <dbReference type="SAM" id="MobiDB-lite"/>
    </source>
</evidence>
<evidence type="ECO:0000313" key="12">
    <source>
        <dbReference type="EMBL" id="KAG6480874.1"/>
    </source>
</evidence>
<keyword evidence="13" id="KW-1185">Reference proteome</keyword>
<dbReference type="Proteomes" id="UP000734854">
    <property type="component" value="Unassembled WGS sequence"/>
</dbReference>
<keyword evidence="8" id="KW-0539">Nucleus</keyword>
<dbReference type="Pfam" id="PF03110">
    <property type="entry name" value="SBP"/>
    <property type="match status" value="1"/>
</dbReference>
<evidence type="ECO:0000256" key="8">
    <source>
        <dbReference type="ARBA" id="ARBA00023242"/>
    </source>
</evidence>
<keyword evidence="3 9" id="KW-0863">Zinc-finger</keyword>
<gene>
    <name evidence="12" type="ORF">ZIOFF_057462</name>
</gene>
<keyword evidence="7" id="KW-0804">Transcription</keyword>
<evidence type="ECO:0000256" key="4">
    <source>
        <dbReference type="ARBA" id="ARBA00022833"/>
    </source>
</evidence>
<comment type="caution">
    <text evidence="12">The sequence shown here is derived from an EMBL/GenBank/DDBJ whole genome shotgun (WGS) entry which is preliminary data.</text>
</comment>
<protein>
    <recommendedName>
        <fullName evidence="11">SBP-type domain-containing protein</fullName>
    </recommendedName>
</protein>
<feature type="domain" description="SBP-type" evidence="11">
    <location>
        <begin position="89"/>
        <end position="166"/>
    </location>
</feature>
<keyword evidence="5" id="KW-0805">Transcription regulation</keyword>
<dbReference type="GO" id="GO:0003677">
    <property type="term" value="F:DNA binding"/>
    <property type="evidence" value="ECO:0007669"/>
    <property type="project" value="UniProtKB-KW"/>
</dbReference>
<dbReference type="GO" id="GO:0005634">
    <property type="term" value="C:nucleus"/>
    <property type="evidence" value="ECO:0007669"/>
    <property type="project" value="UniProtKB-SubCell"/>
</dbReference>
<name>A0A8J5KGX6_ZINOF</name>
<evidence type="ECO:0000256" key="6">
    <source>
        <dbReference type="ARBA" id="ARBA00023125"/>
    </source>
</evidence>
<feature type="region of interest" description="Disordered" evidence="10">
    <location>
        <begin position="157"/>
        <end position="177"/>
    </location>
</feature>
<accession>A0A8J5KGX6</accession>
<dbReference type="PANTHER" id="PTHR31251">
    <property type="entry name" value="SQUAMOSA PROMOTER-BINDING-LIKE PROTEIN 4"/>
    <property type="match status" value="1"/>
</dbReference>
<keyword evidence="6" id="KW-0238">DNA-binding</keyword>
<dbReference type="AlphaFoldDB" id="A0A8J5KGX6"/>
<dbReference type="FunFam" id="4.10.1100.10:FF:000001">
    <property type="entry name" value="Squamosa promoter-binding-like protein 14"/>
    <property type="match status" value="1"/>
</dbReference>
<keyword evidence="2" id="KW-0479">Metal-binding</keyword>
<evidence type="ECO:0000313" key="13">
    <source>
        <dbReference type="Proteomes" id="UP000734854"/>
    </source>
</evidence>
<organism evidence="12 13">
    <name type="scientific">Zingiber officinale</name>
    <name type="common">Ginger</name>
    <name type="synonym">Amomum zingiber</name>
    <dbReference type="NCBI Taxonomy" id="94328"/>
    <lineage>
        <taxon>Eukaryota</taxon>
        <taxon>Viridiplantae</taxon>
        <taxon>Streptophyta</taxon>
        <taxon>Embryophyta</taxon>
        <taxon>Tracheophyta</taxon>
        <taxon>Spermatophyta</taxon>
        <taxon>Magnoliopsida</taxon>
        <taxon>Liliopsida</taxon>
        <taxon>Zingiberales</taxon>
        <taxon>Zingiberaceae</taxon>
        <taxon>Zingiber</taxon>
    </lineage>
</organism>
<evidence type="ECO:0000256" key="5">
    <source>
        <dbReference type="ARBA" id="ARBA00023015"/>
    </source>
</evidence>